<gene>
    <name evidence="1" type="ORF">SAMN06265173_13539</name>
</gene>
<sequence>MTQPSEIPDDLLRVLSLAKRALSARDDAAAWARAPEKQIGHHGTCCDALWDELERLVRIHDGITPAIEHPAMRERRIAKEIRGRIIAEILEIARERLEMTIDGAFVWEAPGALTRHETEELM</sequence>
<accession>A0A521FLZ3</accession>
<dbReference type="EMBL" id="FXTO01000035">
    <property type="protein sequence ID" value="SMO97212.1"/>
    <property type="molecule type" value="Genomic_DNA"/>
</dbReference>
<dbReference type="Proteomes" id="UP000316030">
    <property type="component" value="Unassembled WGS sequence"/>
</dbReference>
<name>A0A521FLZ3_9RHOB</name>
<evidence type="ECO:0000313" key="1">
    <source>
        <dbReference type="EMBL" id="SMO97212.1"/>
    </source>
</evidence>
<evidence type="ECO:0000313" key="2">
    <source>
        <dbReference type="Proteomes" id="UP000316030"/>
    </source>
</evidence>
<dbReference type="OrthoDB" id="9844952at2"/>
<organism evidence="1 2">
    <name type="scientific">Thalassovita litoralis</name>
    <dbReference type="NCBI Taxonomy" id="1010611"/>
    <lineage>
        <taxon>Bacteria</taxon>
        <taxon>Pseudomonadati</taxon>
        <taxon>Pseudomonadota</taxon>
        <taxon>Alphaproteobacteria</taxon>
        <taxon>Rhodobacterales</taxon>
        <taxon>Roseobacteraceae</taxon>
        <taxon>Thalassovita</taxon>
    </lineage>
</organism>
<dbReference type="AlphaFoldDB" id="A0A521FLZ3"/>
<keyword evidence="2" id="KW-1185">Reference proteome</keyword>
<protein>
    <submittedName>
        <fullName evidence="1">Uncharacterized protein</fullName>
    </submittedName>
</protein>
<dbReference type="RefSeq" id="WP_142494679.1">
    <property type="nucleotide sequence ID" value="NZ_FXTO01000035.1"/>
</dbReference>
<proteinExistence type="predicted"/>
<reference evidence="1 2" key="1">
    <citation type="submission" date="2017-05" db="EMBL/GenBank/DDBJ databases">
        <authorList>
            <person name="Varghese N."/>
            <person name="Submissions S."/>
        </authorList>
    </citation>
    <scope>NUCLEOTIDE SEQUENCE [LARGE SCALE GENOMIC DNA]</scope>
    <source>
        <strain evidence="1 2">DSM 29506</strain>
    </source>
</reference>